<protein>
    <submittedName>
        <fullName evidence="7">XRE family transcriptional regulator</fullName>
    </submittedName>
</protein>
<evidence type="ECO:0000256" key="3">
    <source>
        <dbReference type="ARBA" id="ARBA00022692"/>
    </source>
</evidence>
<dbReference type="CDD" id="cd13136">
    <property type="entry name" value="MATE_DinF_like"/>
    <property type="match status" value="1"/>
</dbReference>
<sequence length="441" mass="46351">MSAGSGVTNRRVFAIAGPAMLANLTTPLLGVVATTAIGQLGDPHLLGGVALASVAFDCLFWLFGFLRMATLAFTAQALGSGDTLEIRAVLARALLLGFAIGLALIALRTPLATLTFTLMGGSDAVTAAARQYFFIRLWSAPLMLGNYVVLGWLVGQARTGIALAIQVGINCINMALTAFLVLVAGQGIAGAAIATVTAESCGFVVGLIVAWQLLGRRLGVSRAMLLDRAQLSRLFVMNRDIMIRTAALIAAFLVFSAQSARAGDLTLAANAVLNNFLMIGSFFLDGLASAAEQLCGRSFGARNRRAFAHAVRLVLIWSALFGAAVTGLFTLFGNALIDFITASPEIRVAAREAMWLAALAPLCGVAAYAYDGIYIGATWAREMRNLMLIAFAAYLGALYLLAPFGNSGLWTALLLFLLCRGALQALRYPAMVRVSFPPGSG</sequence>
<dbReference type="InterPro" id="IPR044644">
    <property type="entry name" value="DinF-like"/>
</dbReference>
<dbReference type="NCBIfam" id="TIGR00797">
    <property type="entry name" value="matE"/>
    <property type="match status" value="1"/>
</dbReference>
<gene>
    <name evidence="7" type="ORF">OO17_20340</name>
</gene>
<dbReference type="RefSeq" id="WP_044414914.1">
    <property type="nucleotide sequence ID" value="NZ_JXXE01000424.1"/>
</dbReference>
<evidence type="ECO:0000313" key="7">
    <source>
        <dbReference type="EMBL" id="KIZ39493.1"/>
    </source>
</evidence>
<keyword evidence="4 6" id="KW-1133">Transmembrane helix</keyword>
<reference evidence="7 8" key="1">
    <citation type="submission" date="2014-11" db="EMBL/GenBank/DDBJ databases">
        <title>Genomics and ecophysiology of heterotrophic nitrogen fixing bacteria isolated from estuarine surface water.</title>
        <authorList>
            <person name="Bentzon-Tilia M."/>
            <person name="Severin I."/>
            <person name="Hansen L.H."/>
            <person name="Riemann L."/>
        </authorList>
    </citation>
    <scope>NUCLEOTIDE SEQUENCE [LARGE SCALE GENOMIC DNA]</scope>
    <source>
        <strain evidence="7 8">BAL398</strain>
    </source>
</reference>
<feature type="transmembrane region" description="Helical" evidence="6">
    <location>
        <begin position="188"/>
        <end position="214"/>
    </location>
</feature>
<dbReference type="InterPro" id="IPR002528">
    <property type="entry name" value="MATE_fam"/>
</dbReference>
<feature type="transmembrane region" description="Helical" evidence="6">
    <location>
        <begin position="353"/>
        <end position="373"/>
    </location>
</feature>
<feature type="transmembrane region" description="Helical" evidence="6">
    <location>
        <begin position="272"/>
        <end position="291"/>
    </location>
</feature>
<evidence type="ECO:0000256" key="1">
    <source>
        <dbReference type="ARBA" id="ARBA00004141"/>
    </source>
</evidence>
<dbReference type="GO" id="GO:0005886">
    <property type="term" value="C:plasma membrane"/>
    <property type="evidence" value="ECO:0007669"/>
    <property type="project" value="TreeGrafter"/>
</dbReference>
<keyword evidence="3 6" id="KW-0812">Transmembrane</keyword>
<dbReference type="GO" id="GO:0042910">
    <property type="term" value="F:xenobiotic transmembrane transporter activity"/>
    <property type="evidence" value="ECO:0007669"/>
    <property type="project" value="InterPro"/>
</dbReference>
<evidence type="ECO:0000256" key="6">
    <source>
        <dbReference type="SAM" id="Phobius"/>
    </source>
</evidence>
<evidence type="ECO:0000313" key="8">
    <source>
        <dbReference type="Proteomes" id="UP000032515"/>
    </source>
</evidence>
<evidence type="ECO:0000256" key="2">
    <source>
        <dbReference type="ARBA" id="ARBA00010199"/>
    </source>
</evidence>
<organism evidence="7 8">
    <name type="scientific">Rhodopseudomonas palustris</name>
    <dbReference type="NCBI Taxonomy" id="1076"/>
    <lineage>
        <taxon>Bacteria</taxon>
        <taxon>Pseudomonadati</taxon>
        <taxon>Pseudomonadota</taxon>
        <taxon>Alphaproteobacteria</taxon>
        <taxon>Hyphomicrobiales</taxon>
        <taxon>Nitrobacteraceae</taxon>
        <taxon>Rhodopseudomonas</taxon>
    </lineage>
</organism>
<dbReference type="AlphaFoldDB" id="A0A0D7EFH5"/>
<evidence type="ECO:0000256" key="4">
    <source>
        <dbReference type="ARBA" id="ARBA00022989"/>
    </source>
</evidence>
<dbReference type="EMBL" id="JXXE01000424">
    <property type="protein sequence ID" value="KIZ39493.1"/>
    <property type="molecule type" value="Genomic_DNA"/>
</dbReference>
<accession>A0A0D7EFH5</accession>
<dbReference type="PATRIC" id="fig|1076.23.peg.4715"/>
<dbReference type="Proteomes" id="UP000032515">
    <property type="component" value="Unassembled WGS sequence"/>
</dbReference>
<comment type="similarity">
    <text evidence="2">Belongs to the multi antimicrobial extrusion (MATE) (TC 2.A.66.1) family.</text>
</comment>
<feature type="transmembrane region" description="Helical" evidence="6">
    <location>
        <begin position="161"/>
        <end position="182"/>
    </location>
</feature>
<proteinExistence type="inferred from homology"/>
<feature type="transmembrane region" description="Helical" evidence="6">
    <location>
        <begin position="12"/>
        <end position="33"/>
    </location>
</feature>
<keyword evidence="5 6" id="KW-0472">Membrane</keyword>
<name>A0A0D7EFH5_RHOPL</name>
<comment type="caution">
    <text evidence="7">The sequence shown here is derived from an EMBL/GenBank/DDBJ whole genome shotgun (WGS) entry which is preliminary data.</text>
</comment>
<dbReference type="PANTHER" id="PTHR42893">
    <property type="entry name" value="PROTEIN DETOXIFICATION 44, CHLOROPLASTIC-RELATED"/>
    <property type="match status" value="1"/>
</dbReference>
<dbReference type="PANTHER" id="PTHR42893:SF46">
    <property type="entry name" value="PROTEIN DETOXIFICATION 44, CHLOROPLASTIC"/>
    <property type="match status" value="1"/>
</dbReference>
<evidence type="ECO:0000256" key="5">
    <source>
        <dbReference type="ARBA" id="ARBA00023136"/>
    </source>
</evidence>
<feature type="transmembrane region" description="Helical" evidence="6">
    <location>
        <begin position="311"/>
        <end position="333"/>
    </location>
</feature>
<feature type="transmembrane region" description="Helical" evidence="6">
    <location>
        <begin position="241"/>
        <end position="260"/>
    </location>
</feature>
<feature type="transmembrane region" description="Helical" evidence="6">
    <location>
        <begin position="385"/>
        <end position="402"/>
    </location>
</feature>
<dbReference type="GO" id="GO:0015297">
    <property type="term" value="F:antiporter activity"/>
    <property type="evidence" value="ECO:0007669"/>
    <property type="project" value="InterPro"/>
</dbReference>
<feature type="transmembrane region" description="Helical" evidence="6">
    <location>
        <begin position="45"/>
        <end position="68"/>
    </location>
</feature>
<dbReference type="OrthoDB" id="9789527at2"/>
<feature type="transmembrane region" description="Helical" evidence="6">
    <location>
        <begin position="89"/>
        <end position="111"/>
    </location>
</feature>
<comment type="subcellular location">
    <subcellularLocation>
        <location evidence="1">Membrane</location>
        <topology evidence="1">Multi-pass membrane protein</topology>
    </subcellularLocation>
</comment>
<dbReference type="Pfam" id="PF01554">
    <property type="entry name" value="MatE"/>
    <property type="match status" value="2"/>
</dbReference>
<feature type="transmembrane region" description="Helical" evidence="6">
    <location>
        <begin position="131"/>
        <end position="154"/>
    </location>
</feature>